<evidence type="ECO:0000313" key="3">
    <source>
        <dbReference type="EMBL" id="HIS30131.1"/>
    </source>
</evidence>
<dbReference type="Proteomes" id="UP000823935">
    <property type="component" value="Unassembled WGS sequence"/>
</dbReference>
<evidence type="ECO:0000256" key="1">
    <source>
        <dbReference type="SAM" id="SignalP"/>
    </source>
</evidence>
<dbReference type="PANTHER" id="PTHR39176">
    <property type="entry name" value="PERIPLASMIC PROTEIN-RELATED"/>
    <property type="match status" value="1"/>
</dbReference>
<protein>
    <submittedName>
        <fullName evidence="3">DUF1311 domain-containing protein</fullName>
    </submittedName>
</protein>
<accession>A0A9D1ER00</accession>
<dbReference type="InterPro" id="IPR009739">
    <property type="entry name" value="LprI-like_N"/>
</dbReference>
<dbReference type="AlphaFoldDB" id="A0A9D1ER00"/>
<dbReference type="PANTHER" id="PTHR39176:SF1">
    <property type="entry name" value="PERIPLASMIC PROTEIN"/>
    <property type="match status" value="1"/>
</dbReference>
<feature type="signal peptide" evidence="1">
    <location>
        <begin position="1"/>
        <end position="28"/>
    </location>
</feature>
<reference evidence="3" key="2">
    <citation type="journal article" date="2021" name="PeerJ">
        <title>Extensive microbial diversity within the chicken gut microbiome revealed by metagenomics and culture.</title>
        <authorList>
            <person name="Gilroy R."/>
            <person name="Ravi A."/>
            <person name="Getino M."/>
            <person name="Pursley I."/>
            <person name="Horton D.L."/>
            <person name="Alikhan N.F."/>
            <person name="Baker D."/>
            <person name="Gharbi K."/>
            <person name="Hall N."/>
            <person name="Watson M."/>
            <person name="Adriaenssens E.M."/>
            <person name="Foster-Nyarko E."/>
            <person name="Jarju S."/>
            <person name="Secka A."/>
            <person name="Antonio M."/>
            <person name="Oren A."/>
            <person name="Chaudhuri R.R."/>
            <person name="La Ragione R."/>
            <person name="Hildebrand F."/>
            <person name="Pallen M.J."/>
        </authorList>
    </citation>
    <scope>NUCLEOTIDE SEQUENCE</scope>
    <source>
        <strain evidence="3">CHK190-19873</strain>
    </source>
</reference>
<dbReference type="Gene3D" id="1.20.1270.180">
    <property type="match status" value="1"/>
</dbReference>
<feature type="domain" description="Lysozyme inhibitor LprI-like N-terminal" evidence="2">
    <location>
        <begin position="225"/>
        <end position="310"/>
    </location>
</feature>
<dbReference type="Pfam" id="PF07007">
    <property type="entry name" value="LprI"/>
    <property type="match status" value="1"/>
</dbReference>
<name>A0A9D1ER00_9FIRM</name>
<gene>
    <name evidence="3" type="ORF">IAB44_01050</name>
</gene>
<dbReference type="EMBL" id="DVIQ01000005">
    <property type="protein sequence ID" value="HIS30131.1"/>
    <property type="molecule type" value="Genomic_DNA"/>
</dbReference>
<evidence type="ECO:0000313" key="4">
    <source>
        <dbReference type="Proteomes" id="UP000823935"/>
    </source>
</evidence>
<sequence length="589" mass="63989">MKKQNFRITAVLCAFGLISGVQGLPALASEDFSFGQLSNLTFAFSSGVGAWGTTLTISSDGSFEGTYSDSDMGDSGEGYPNGTVYLSEFQGRFSEPSKVNDYTYSVEIQEMTLAEDVGTSEIIDGTRYVYSEPYGLDGAEEILFYLPGAPLEELPEAYRSWVGYNDLSAVEDTELPFTGLYNVAAESGFSSYEQIAQDSGIEGELAAIEAQAAELETRINEGSLSQSELTQAAGELYSLWDAELNSIWERIGALLPKEEMAQLTSEELAWIQEKETAVAQAGAEFEGGSMQPFIENSTAARLTRERVYELAVYLGYTGESDGGQTDSRTAYGLEPDTDYMLDFDGDGTQERFSFSTYTQENDGMSRAVLELSVDGQTVWSVTDEAWSYQWRVSHWTAEDGSVYLAACSSSDNDWTSQALLLEYTGDSFAPLADLCALTRKSEDTPDNLLSAWARVSGVTAAEGNTVTLTWTETLMSAGIVSVPVTYEITGGQVTQNADPIPLDAQKVWTSGRTFEVMTEPGSDTALFQVSPGETVSLTGLTGVSGQSWIRCRNSQGQEGWFPDPEEPISETAADGTWVYGYFQESMFAG</sequence>
<organism evidence="3 4">
    <name type="scientific">Candidatus Limivivens intestinipullorum</name>
    <dbReference type="NCBI Taxonomy" id="2840858"/>
    <lineage>
        <taxon>Bacteria</taxon>
        <taxon>Bacillati</taxon>
        <taxon>Bacillota</taxon>
        <taxon>Clostridia</taxon>
        <taxon>Lachnospirales</taxon>
        <taxon>Lachnospiraceae</taxon>
        <taxon>Lachnospiraceae incertae sedis</taxon>
        <taxon>Candidatus Limivivens</taxon>
    </lineage>
</organism>
<keyword evidence="1" id="KW-0732">Signal</keyword>
<feature type="chain" id="PRO_5039237869" evidence="1">
    <location>
        <begin position="29"/>
        <end position="589"/>
    </location>
</feature>
<proteinExistence type="predicted"/>
<comment type="caution">
    <text evidence="3">The sequence shown here is derived from an EMBL/GenBank/DDBJ whole genome shotgun (WGS) entry which is preliminary data.</text>
</comment>
<evidence type="ECO:0000259" key="2">
    <source>
        <dbReference type="Pfam" id="PF07007"/>
    </source>
</evidence>
<reference evidence="3" key="1">
    <citation type="submission" date="2020-10" db="EMBL/GenBank/DDBJ databases">
        <authorList>
            <person name="Gilroy R."/>
        </authorList>
    </citation>
    <scope>NUCLEOTIDE SEQUENCE</scope>
    <source>
        <strain evidence="3">CHK190-19873</strain>
    </source>
</reference>